<reference evidence="2" key="1">
    <citation type="submission" date="2009-05" db="EMBL/GenBank/DDBJ databases">
        <authorList>
            <person name="Harkins D.M."/>
            <person name="DeShazer D."/>
            <person name="Woods D.E."/>
            <person name="Brinkac L.M."/>
            <person name="Brown K.A."/>
            <person name="Hung G.C."/>
            <person name="Tuanyok A."/>
            <person name="Zhang B."/>
            <person name="Nierman W.C."/>
        </authorList>
    </citation>
    <scope>NUCLEOTIDE SEQUENCE [LARGE SCALE GENOMIC DNA]</scope>
    <source>
        <strain evidence="2">1710a</strain>
    </source>
</reference>
<accession>A0A0E1W9P0</accession>
<evidence type="ECO:0000256" key="1">
    <source>
        <dbReference type="SAM" id="MobiDB-lite"/>
    </source>
</evidence>
<proteinExistence type="predicted"/>
<dbReference type="GeneID" id="93060858"/>
<feature type="compositionally biased region" description="Basic residues" evidence="1">
    <location>
        <begin position="7"/>
        <end position="17"/>
    </location>
</feature>
<dbReference type="AlphaFoldDB" id="A0A0E1W9P0"/>
<protein>
    <submittedName>
        <fullName evidence="2">Uncharacterized protein</fullName>
    </submittedName>
</protein>
<sequence>MVPAGRLRLRRRARRSRRASEKPIGQHGRIVAQRVLHKRRTRKVEPKAELSIHDAWQTRVESVRRSNIPHYEK</sequence>
<dbReference type="RefSeq" id="WP_004524718.1">
    <property type="nucleotide sequence ID" value="NZ_CM000832.1"/>
</dbReference>
<evidence type="ECO:0000313" key="2">
    <source>
        <dbReference type="EMBL" id="EET09930.1"/>
    </source>
</evidence>
<feature type="region of interest" description="Disordered" evidence="1">
    <location>
        <begin position="1"/>
        <end position="28"/>
    </location>
</feature>
<gene>
    <name evidence="2" type="ORF">BURPS1710A_3169</name>
</gene>
<dbReference type="HOGENOM" id="CLU_2697514_0_0_4"/>
<name>A0A0E1W9P0_BURPE</name>
<dbReference type="EMBL" id="CM000832">
    <property type="protein sequence ID" value="EET09930.1"/>
    <property type="molecule type" value="Genomic_DNA"/>
</dbReference>
<dbReference type="Proteomes" id="UP000001812">
    <property type="component" value="Chromosome I"/>
</dbReference>
<organism evidence="2">
    <name type="scientific">Burkholderia pseudomallei 1710a</name>
    <dbReference type="NCBI Taxonomy" id="320371"/>
    <lineage>
        <taxon>Bacteria</taxon>
        <taxon>Pseudomonadati</taxon>
        <taxon>Pseudomonadota</taxon>
        <taxon>Betaproteobacteria</taxon>
        <taxon>Burkholderiales</taxon>
        <taxon>Burkholderiaceae</taxon>
        <taxon>Burkholderia</taxon>
        <taxon>pseudomallei group</taxon>
    </lineage>
</organism>